<evidence type="ECO:0000313" key="1">
    <source>
        <dbReference type="EMBL" id="MBX69886.1"/>
    </source>
</evidence>
<organism evidence="1">
    <name type="scientific">Rhizophora mucronata</name>
    <name type="common">Asiatic mangrove</name>
    <dbReference type="NCBI Taxonomy" id="61149"/>
    <lineage>
        <taxon>Eukaryota</taxon>
        <taxon>Viridiplantae</taxon>
        <taxon>Streptophyta</taxon>
        <taxon>Embryophyta</taxon>
        <taxon>Tracheophyta</taxon>
        <taxon>Spermatophyta</taxon>
        <taxon>Magnoliopsida</taxon>
        <taxon>eudicotyledons</taxon>
        <taxon>Gunneridae</taxon>
        <taxon>Pentapetalae</taxon>
        <taxon>rosids</taxon>
        <taxon>fabids</taxon>
        <taxon>Malpighiales</taxon>
        <taxon>Rhizophoraceae</taxon>
        <taxon>Rhizophora</taxon>
    </lineage>
</organism>
<name>A0A2P2QSA2_RHIMU</name>
<sequence length="56" mass="5971">MVLALAPLLQQVVLNKHQGDYSTSMAFISHLGICLSPCEPTPWAHHKLLSGGSGTN</sequence>
<dbReference type="AlphaFoldDB" id="A0A2P2QSA2"/>
<reference evidence="1" key="1">
    <citation type="submission" date="2018-02" db="EMBL/GenBank/DDBJ databases">
        <title>Rhizophora mucronata_Transcriptome.</title>
        <authorList>
            <person name="Meera S.P."/>
            <person name="Sreeshan A."/>
            <person name="Augustine A."/>
        </authorList>
    </citation>
    <scope>NUCLEOTIDE SEQUENCE</scope>
    <source>
        <tissue evidence="1">Leaf</tissue>
    </source>
</reference>
<protein>
    <submittedName>
        <fullName evidence="1">Uncharacterized protein</fullName>
    </submittedName>
</protein>
<dbReference type="EMBL" id="GGEC01089402">
    <property type="protein sequence ID" value="MBX69886.1"/>
    <property type="molecule type" value="Transcribed_RNA"/>
</dbReference>
<proteinExistence type="predicted"/>
<accession>A0A2P2QSA2</accession>